<feature type="signal peptide" evidence="5">
    <location>
        <begin position="1"/>
        <end position="23"/>
    </location>
</feature>
<keyword evidence="4" id="KW-1015">Disulfide bond</keyword>
<dbReference type="PaxDb" id="3055-EDP02319"/>
<dbReference type="OMA" id="REWCINE"/>
<dbReference type="PROSITE" id="PS01186">
    <property type="entry name" value="EGF_2"/>
    <property type="match status" value="1"/>
</dbReference>
<comment type="caution">
    <text evidence="4">Lacks conserved residue(s) required for the propagation of feature annotation.</text>
</comment>
<reference evidence="7 8" key="1">
    <citation type="journal article" date="2007" name="Science">
        <title>The Chlamydomonas genome reveals the evolution of key animal and plant functions.</title>
        <authorList>
            <person name="Merchant S.S."/>
            <person name="Prochnik S.E."/>
            <person name="Vallon O."/>
            <person name="Harris E.H."/>
            <person name="Karpowicz S.J."/>
            <person name="Witman G.B."/>
            <person name="Terry A."/>
            <person name="Salamov A."/>
            <person name="Fritz-Laylin L.K."/>
            <person name="Marechal-Drouard L."/>
            <person name="Marshall W.F."/>
            <person name="Qu L.H."/>
            <person name="Nelson D.R."/>
            <person name="Sanderfoot A.A."/>
            <person name="Spalding M.H."/>
            <person name="Kapitonov V.V."/>
            <person name="Ren Q."/>
            <person name="Ferris P."/>
            <person name="Lindquist E."/>
            <person name="Shapiro H."/>
            <person name="Lucas S.M."/>
            <person name="Grimwood J."/>
            <person name="Schmutz J."/>
            <person name="Cardol P."/>
            <person name="Cerutti H."/>
            <person name="Chanfreau G."/>
            <person name="Chen C.L."/>
            <person name="Cognat V."/>
            <person name="Croft M.T."/>
            <person name="Dent R."/>
            <person name="Dutcher S."/>
            <person name="Fernandez E."/>
            <person name="Fukuzawa H."/>
            <person name="Gonzalez-Ballester D."/>
            <person name="Gonzalez-Halphen D."/>
            <person name="Hallmann A."/>
            <person name="Hanikenne M."/>
            <person name="Hippler M."/>
            <person name="Inwood W."/>
            <person name="Jabbari K."/>
            <person name="Kalanon M."/>
            <person name="Kuras R."/>
            <person name="Lefebvre P.A."/>
            <person name="Lemaire S.D."/>
            <person name="Lobanov A.V."/>
            <person name="Lohr M."/>
            <person name="Manuell A."/>
            <person name="Meier I."/>
            <person name="Mets L."/>
            <person name="Mittag M."/>
            <person name="Mittelmeier T."/>
            <person name="Moroney J.V."/>
            <person name="Moseley J."/>
            <person name="Napoli C."/>
            <person name="Nedelcu A.M."/>
            <person name="Niyogi K."/>
            <person name="Novoselov S.V."/>
            <person name="Paulsen I.T."/>
            <person name="Pazour G."/>
            <person name="Purton S."/>
            <person name="Ral J.P."/>
            <person name="Riano-Pachon D.M."/>
            <person name="Riekhof W."/>
            <person name="Rymarquis L."/>
            <person name="Schroda M."/>
            <person name="Stern D."/>
            <person name="Umen J."/>
            <person name="Willows R."/>
            <person name="Wilson N."/>
            <person name="Zimmer S.L."/>
            <person name="Allmer J."/>
            <person name="Balk J."/>
            <person name="Bisova K."/>
            <person name="Chen C.J."/>
            <person name="Elias M."/>
            <person name="Gendler K."/>
            <person name="Hauser C."/>
            <person name="Lamb M.R."/>
            <person name="Ledford H."/>
            <person name="Long J.C."/>
            <person name="Minagawa J."/>
            <person name="Page M.D."/>
            <person name="Pan J."/>
            <person name="Pootakham W."/>
            <person name="Roje S."/>
            <person name="Rose A."/>
            <person name="Stahlberg E."/>
            <person name="Terauchi A.M."/>
            <person name="Yang P."/>
            <person name="Ball S."/>
            <person name="Bowler C."/>
            <person name="Dieckmann C.L."/>
            <person name="Gladyshev V.N."/>
            <person name="Green P."/>
            <person name="Jorgensen R."/>
            <person name="Mayfield S."/>
            <person name="Mueller-Roeber B."/>
            <person name="Rajamani S."/>
            <person name="Sayre R.T."/>
            <person name="Brokstein P."/>
            <person name="Dubchak I."/>
            <person name="Goodstein D."/>
            <person name="Hornick L."/>
            <person name="Huang Y.W."/>
            <person name="Jhaveri J."/>
            <person name="Luo Y."/>
            <person name="Martinez D."/>
            <person name="Ngau W.C."/>
            <person name="Otillar B."/>
            <person name="Poliakov A."/>
            <person name="Porter A."/>
            <person name="Szajkowski L."/>
            <person name="Werner G."/>
            <person name="Zhou K."/>
            <person name="Grigoriev I.V."/>
            <person name="Rokhsar D.S."/>
            <person name="Grossman A.R."/>
        </authorList>
    </citation>
    <scope>NUCLEOTIDE SEQUENCE [LARGE SCALE GENOMIC DNA]</scope>
    <source>
        <strain evidence="8">CC-503</strain>
    </source>
</reference>
<comment type="similarity">
    <text evidence="2">Belongs to the glycosyltransferase 47 family.</text>
</comment>
<evidence type="ECO:0000313" key="8">
    <source>
        <dbReference type="Proteomes" id="UP000006906"/>
    </source>
</evidence>
<dbReference type="OrthoDB" id="522284at2759"/>
<dbReference type="AlphaFoldDB" id="A0A2K3D8X4"/>
<organism evidence="7 8">
    <name type="scientific">Chlamydomonas reinhardtii</name>
    <name type="common">Chlamydomonas smithii</name>
    <dbReference type="NCBI Taxonomy" id="3055"/>
    <lineage>
        <taxon>Eukaryota</taxon>
        <taxon>Viridiplantae</taxon>
        <taxon>Chlorophyta</taxon>
        <taxon>core chlorophytes</taxon>
        <taxon>Chlorophyceae</taxon>
        <taxon>CS clade</taxon>
        <taxon>Chlamydomonadales</taxon>
        <taxon>Chlamydomonadaceae</taxon>
        <taxon>Chlamydomonas</taxon>
    </lineage>
</organism>
<comment type="subcellular location">
    <subcellularLocation>
        <location evidence="1">Golgi apparatus membrane</location>
        <topology evidence="1">Single-pass type II membrane protein</topology>
    </subcellularLocation>
</comment>
<dbReference type="GO" id="GO:0000139">
    <property type="term" value="C:Golgi membrane"/>
    <property type="evidence" value="ECO:0007669"/>
    <property type="project" value="UniProtKB-SubCell"/>
</dbReference>
<sequence length="753" mass="84119">MARPRPLCSAFLALVLTLACVHASFQDDFDIVWGISHGVWGSGRSRIGRRLLTRDLSMDEIFRYWQKMYGKWPTDVYETHLTDYRNHVARSGREFGIPRNDQEFLDLYYYLRNRTEVPRAVGWTPERERCAPGCYLHGTCNQELGRCDCPRGRQGPDCSEPLATSCREFCQHDGQCHRVIREWCINECNDRGSCVGGFCHCWPGYFGTDCSLSVDYEGKEPNSNGPNTTVLLAGQGYRPNPRGPKIYVYEFPPQYHVWSLLWLDRPLNIILWERLMSLGLRTVNPEEADYFFLPGCGRGCNKWDQKFKYIMEHYAKYWNRRNGRDHLMTHAGDWGRCEKAWGPDSAPFIANLTMLNHWGITVDRSQETEHDLFNACHIPDQDIQVPVLCGDLYPQFEHNVWHPKRRAHPVNKTVLASVAGSICGWNSAEEPPCKNKYYSFGVRAALWTTLRDKPGFHIAKRVPVLGQSMAESEFCFAPTGAGHGKRQVVSVTLGCMPVIISDHVAQPFEPFLDWNDFGVWIAEADLPDVEAILRGFTPQQKAAKMKKLYCAARHVAYTTVFGGLFDGDTGEYDAIATIFNILRVRLRHPGVPDHELMKMDQDFADFMACKPGSPRASGLVAGAAAPPAPPLPNAASNARYKDSIDAKAFPHRTVTTAAWIKAVAGTGAATTQQVQPSTDTAAMIPGPLCAFNGHWVAYASFDTPGNPSAELGNAHRAQGQCMPKNANRPGNFPPGGSITCPPIGPITECAVLV</sequence>
<evidence type="ECO:0000256" key="4">
    <source>
        <dbReference type="PROSITE-ProRule" id="PRU00076"/>
    </source>
</evidence>
<keyword evidence="8" id="KW-1185">Reference proteome</keyword>
<evidence type="ECO:0000256" key="1">
    <source>
        <dbReference type="ARBA" id="ARBA00004323"/>
    </source>
</evidence>
<dbReference type="ExpressionAtlas" id="A0A2K3D8X4">
    <property type="expression patterns" value="baseline"/>
</dbReference>
<evidence type="ECO:0000259" key="6">
    <source>
        <dbReference type="PROSITE" id="PS50026"/>
    </source>
</evidence>
<dbReference type="InterPro" id="IPR000742">
    <property type="entry name" value="EGF"/>
</dbReference>
<dbReference type="EMBL" id="CM008972">
    <property type="protein sequence ID" value="PNW76976.1"/>
    <property type="molecule type" value="Genomic_DNA"/>
</dbReference>
<dbReference type="Gene3D" id="2.10.25.10">
    <property type="entry name" value="Laminin"/>
    <property type="match status" value="1"/>
</dbReference>
<dbReference type="GO" id="GO:0016757">
    <property type="term" value="F:glycosyltransferase activity"/>
    <property type="evidence" value="ECO:0007669"/>
    <property type="project" value="InterPro"/>
</dbReference>
<protein>
    <recommendedName>
        <fullName evidence="6">EGF-like domain-containing protein</fullName>
    </recommendedName>
</protein>
<feature type="disulfide bond" evidence="4">
    <location>
        <begin position="149"/>
        <end position="158"/>
    </location>
</feature>
<feature type="disulfide bond" evidence="4">
    <location>
        <begin position="130"/>
        <end position="140"/>
    </location>
</feature>
<dbReference type="PROSITE" id="PS51257">
    <property type="entry name" value="PROKAR_LIPOPROTEIN"/>
    <property type="match status" value="1"/>
</dbReference>
<accession>A0A2K3D8X4</accession>
<evidence type="ECO:0000256" key="2">
    <source>
        <dbReference type="ARBA" id="ARBA00010271"/>
    </source>
</evidence>
<dbReference type="InterPro" id="IPR004263">
    <property type="entry name" value="Exostosin"/>
</dbReference>
<dbReference type="Proteomes" id="UP000006906">
    <property type="component" value="Chromosome 11"/>
</dbReference>
<dbReference type="InterPro" id="IPR040911">
    <property type="entry name" value="Exostosin_GT47"/>
</dbReference>
<keyword evidence="4" id="KW-0245">EGF-like domain</keyword>
<keyword evidence="5" id="KW-0732">Signal</keyword>
<feature type="chain" id="PRO_5014434021" description="EGF-like domain-containing protein" evidence="5">
    <location>
        <begin position="24"/>
        <end position="753"/>
    </location>
</feature>
<dbReference type="PROSITE" id="PS00022">
    <property type="entry name" value="EGF_1"/>
    <property type="match status" value="1"/>
</dbReference>
<dbReference type="InParanoid" id="A0A2K3D8X4"/>
<gene>
    <name evidence="7" type="ORF">CHLRE_11g483400v5</name>
</gene>
<evidence type="ECO:0000256" key="3">
    <source>
        <dbReference type="ARBA" id="ARBA00023034"/>
    </source>
</evidence>
<dbReference type="GeneID" id="5722974"/>
<feature type="domain" description="EGF-like" evidence="6">
    <location>
        <begin position="126"/>
        <end position="159"/>
    </location>
</feature>
<dbReference type="PANTHER" id="PTHR11062:SF376">
    <property type="entry name" value="EXOSTOSIN FAMILY PROTEIN"/>
    <property type="match status" value="1"/>
</dbReference>
<evidence type="ECO:0000256" key="5">
    <source>
        <dbReference type="SAM" id="SignalP"/>
    </source>
</evidence>
<dbReference type="Gramene" id="PNW76976">
    <property type="protein sequence ID" value="PNW76976"/>
    <property type="gene ID" value="CHLRE_11g483400v5"/>
</dbReference>
<proteinExistence type="inferred from homology"/>
<dbReference type="Pfam" id="PF03016">
    <property type="entry name" value="Exostosin_GT47"/>
    <property type="match status" value="1"/>
</dbReference>
<name>A0A2K3D8X4_CHLRE</name>
<dbReference type="RefSeq" id="XP_042919798.1">
    <property type="nucleotide sequence ID" value="XM_043067793.1"/>
</dbReference>
<dbReference type="PROSITE" id="PS50026">
    <property type="entry name" value="EGF_3"/>
    <property type="match status" value="1"/>
</dbReference>
<evidence type="ECO:0000313" key="7">
    <source>
        <dbReference type="EMBL" id="PNW76976.1"/>
    </source>
</evidence>
<keyword evidence="3" id="KW-0333">Golgi apparatus</keyword>
<dbReference type="PANTHER" id="PTHR11062">
    <property type="entry name" value="EXOSTOSIN HEPARAN SULFATE GLYCOSYLTRANSFERASE -RELATED"/>
    <property type="match status" value="1"/>
</dbReference>
<dbReference type="KEGG" id="cre:CHLRE_11g483400v5"/>